<keyword evidence="3" id="KW-1003">Cell membrane</keyword>
<dbReference type="PANTHER" id="PTHR43297:SF14">
    <property type="entry name" value="ATPASE AAA-TYPE CORE DOMAIN-CONTAINING PROTEIN"/>
    <property type="match status" value="1"/>
</dbReference>
<feature type="non-terminal residue" evidence="8">
    <location>
        <position position="73"/>
    </location>
</feature>
<evidence type="ECO:0000259" key="7">
    <source>
        <dbReference type="Pfam" id="PF00005"/>
    </source>
</evidence>
<dbReference type="Pfam" id="PF00005">
    <property type="entry name" value="ABC_tran"/>
    <property type="match status" value="1"/>
</dbReference>
<dbReference type="InterPro" id="IPR003439">
    <property type="entry name" value="ABC_transporter-like_ATP-bd"/>
</dbReference>
<dbReference type="GO" id="GO:0016020">
    <property type="term" value="C:membrane"/>
    <property type="evidence" value="ECO:0007669"/>
    <property type="project" value="UniProtKB-SubCell"/>
</dbReference>
<dbReference type="AlphaFoldDB" id="A0A383AUL4"/>
<keyword evidence="2" id="KW-0813">Transport</keyword>
<evidence type="ECO:0000256" key="5">
    <source>
        <dbReference type="ARBA" id="ARBA00022967"/>
    </source>
</evidence>
<dbReference type="SUPFAM" id="SSF52540">
    <property type="entry name" value="P-loop containing nucleoside triphosphate hydrolases"/>
    <property type="match status" value="1"/>
</dbReference>
<evidence type="ECO:0000256" key="4">
    <source>
        <dbReference type="ARBA" id="ARBA00022519"/>
    </source>
</evidence>
<evidence type="ECO:0000313" key="8">
    <source>
        <dbReference type="EMBL" id="SVE11354.1"/>
    </source>
</evidence>
<feature type="domain" description="ABC transporter" evidence="7">
    <location>
        <begin position="24"/>
        <end position="72"/>
    </location>
</feature>
<dbReference type="PANTHER" id="PTHR43297">
    <property type="entry name" value="OLIGOPEPTIDE TRANSPORT ATP-BINDING PROTEIN APPD"/>
    <property type="match status" value="1"/>
</dbReference>
<proteinExistence type="predicted"/>
<comment type="subcellular location">
    <subcellularLocation>
        <location evidence="1">Membrane</location>
    </subcellularLocation>
</comment>
<evidence type="ECO:0000256" key="1">
    <source>
        <dbReference type="ARBA" id="ARBA00004370"/>
    </source>
</evidence>
<accession>A0A383AUL4</accession>
<dbReference type="InterPro" id="IPR050388">
    <property type="entry name" value="ABC_Ni/Peptide_Import"/>
</dbReference>
<gene>
    <name evidence="8" type="ORF">METZ01_LOCUS464208</name>
</gene>
<keyword evidence="5" id="KW-1278">Translocase</keyword>
<dbReference type="EMBL" id="UINC01194989">
    <property type="protein sequence ID" value="SVE11354.1"/>
    <property type="molecule type" value="Genomic_DNA"/>
</dbReference>
<evidence type="ECO:0000256" key="3">
    <source>
        <dbReference type="ARBA" id="ARBA00022475"/>
    </source>
</evidence>
<dbReference type="InterPro" id="IPR027417">
    <property type="entry name" value="P-loop_NTPase"/>
</dbReference>
<protein>
    <recommendedName>
        <fullName evidence="7">ABC transporter domain-containing protein</fullName>
    </recommendedName>
</protein>
<evidence type="ECO:0000256" key="6">
    <source>
        <dbReference type="ARBA" id="ARBA00023136"/>
    </source>
</evidence>
<evidence type="ECO:0000256" key="2">
    <source>
        <dbReference type="ARBA" id="ARBA00022448"/>
    </source>
</evidence>
<sequence>MPALLEIEDIHTYFSTNEGIVKAVNGISLSLHENRVLGVVGESGSGKTMTALSILQLVPFPGDVVKGKITYDG</sequence>
<reference evidence="8" key="1">
    <citation type="submission" date="2018-05" db="EMBL/GenBank/DDBJ databases">
        <authorList>
            <person name="Lanie J.A."/>
            <person name="Ng W.-L."/>
            <person name="Kazmierczak K.M."/>
            <person name="Andrzejewski T.M."/>
            <person name="Davidsen T.M."/>
            <person name="Wayne K.J."/>
            <person name="Tettelin H."/>
            <person name="Glass J.I."/>
            <person name="Rusch D."/>
            <person name="Podicherti R."/>
            <person name="Tsui H.-C.T."/>
            <person name="Winkler M.E."/>
        </authorList>
    </citation>
    <scope>NUCLEOTIDE SEQUENCE</scope>
</reference>
<keyword evidence="6" id="KW-0472">Membrane</keyword>
<dbReference type="GO" id="GO:0016887">
    <property type="term" value="F:ATP hydrolysis activity"/>
    <property type="evidence" value="ECO:0007669"/>
    <property type="project" value="InterPro"/>
</dbReference>
<keyword evidence="4" id="KW-0997">Cell inner membrane</keyword>
<dbReference type="GO" id="GO:0005524">
    <property type="term" value="F:ATP binding"/>
    <property type="evidence" value="ECO:0007669"/>
    <property type="project" value="InterPro"/>
</dbReference>
<organism evidence="8">
    <name type="scientific">marine metagenome</name>
    <dbReference type="NCBI Taxonomy" id="408172"/>
    <lineage>
        <taxon>unclassified sequences</taxon>
        <taxon>metagenomes</taxon>
        <taxon>ecological metagenomes</taxon>
    </lineage>
</organism>
<name>A0A383AUL4_9ZZZZ</name>
<dbReference type="Gene3D" id="3.40.50.300">
    <property type="entry name" value="P-loop containing nucleotide triphosphate hydrolases"/>
    <property type="match status" value="1"/>
</dbReference>